<sequence>MAGGSLGIMAGVATATFVLDQLSKFVVVHLMSLDRVREIDIWPPYLNFRMAWNRGVNFGLLQGDGDLGRWLLIAVALVISAWVWLWMRKEPQTAAAQVSAGLLIGGAIGNVIDRVLYGAVADFLNMSCCGIDNPWAFNVADIAVFAGAIGLVLFTGRDKKA</sequence>
<dbReference type="PRINTS" id="PR00781">
    <property type="entry name" value="LIPOSIGPTASE"/>
</dbReference>
<dbReference type="PROSITE" id="PS00855">
    <property type="entry name" value="SPASE_II"/>
    <property type="match status" value="1"/>
</dbReference>
<comment type="catalytic activity">
    <reaction evidence="9 10">
        <text>Release of signal peptides from bacterial membrane prolipoproteins. Hydrolyzes -Xaa-Yaa-Zaa-|-(S,diacylglyceryl)Cys-, in which Xaa is hydrophobic (preferably Leu), and Yaa (Ala or Ser) and Zaa (Gly or Ala) have small, neutral side chains.</text>
        <dbReference type="EC" id="3.4.23.36"/>
    </reaction>
</comment>
<dbReference type="EC" id="3.4.23.36" evidence="9"/>
<protein>
    <recommendedName>
        <fullName evidence="9">Lipoprotein signal peptidase</fullName>
        <ecNumber evidence="9">3.4.23.36</ecNumber>
    </recommendedName>
    <alternativeName>
        <fullName evidence="9">Prolipoprotein signal peptidase</fullName>
    </alternativeName>
    <alternativeName>
        <fullName evidence="9">Signal peptidase II</fullName>
        <shortName evidence="9">SPase II</shortName>
    </alternativeName>
</protein>
<feature type="active site" evidence="9">
    <location>
        <position position="122"/>
    </location>
</feature>
<accession>A0A212A9J8</accession>
<comment type="subcellular location">
    <subcellularLocation>
        <location evidence="9">Cell membrane</location>
        <topology evidence="9">Multi-pass membrane protein</topology>
    </subcellularLocation>
</comment>
<keyword evidence="3 9" id="KW-0645">Protease</keyword>
<dbReference type="PANTHER" id="PTHR33695:SF1">
    <property type="entry name" value="LIPOPROTEIN SIGNAL PEPTIDASE"/>
    <property type="match status" value="1"/>
</dbReference>
<dbReference type="Pfam" id="PF01252">
    <property type="entry name" value="Peptidase_A8"/>
    <property type="match status" value="1"/>
</dbReference>
<evidence type="ECO:0000256" key="8">
    <source>
        <dbReference type="ARBA" id="ARBA00023136"/>
    </source>
</evidence>
<keyword evidence="4 9" id="KW-0812">Transmembrane</keyword>
<dbReference type="EMBL" id="NIPW01000025">
    <property type="protein sequence ID" value="OWJ76797.1"/>
    <property type="molecule type" value="Genomic_DNA"/>
</dbReference>
<organism evidence="12 13">
    <name type="scientific">Haematobacter genomosp. 1</name>
    <dbReference type="NCBI Taxonomy" id="366618"/>
    <lineage>
        <taxon>Bacteria</taxon>
        <taxon>Pseudomonadati</taxon>
        <taxon>Pseudomonadota</taxon>
        <taxon>Alphaproteobacteria</taxon>
        <taxon>Rhodobacterales</taxon>
        <taxon>Paracoccaceae</taxon>
        <taxon>Haematobacter</taxon>
    </lineage>
</organism>
<feature type="transmembrane region" description="Helical" evidence="9">
    <location>
        <begin position="94"/>
        <end position="115"/>
    </location>
</feature>
<comment type="caution">
    <text evidence="9">Lacks conserved residue(s) required for the propagation of feature annotation.</text>
</comment>
<evidence type="ECO:0000256" key="10">
    <source>
        <dbReference type="RuleBase" id="RU000594"/>
    </source>
</evidence>
<evidence type="ECO:0000256" key="11">
    <source>
        <dbReference type="RuleBase" id="RU004181"/>
    </source>
</evidence>
<dbReference type="PANTHER" id="PTHR33695">
    <property type="entry name" value="LIPOPROTEIN SIGNAL PEPTIDASE"/>
    <property type="match status" value="1"/>
</dbReference>
<evidence type="ECO:0000256" key="4">
    <source>
        <dbReference type="ARBA" id="ARBA00022692"/>
    </source>
</evidence>
<name>A0A212A9J8_9RHOB</name>
<evidence type="ECO:0000256" key="3">
    <source>
        <dbReference type="ARBA" id="ARBA00022670"/>
    </source>
</evidence>
<evidence type="ECO:0000256" key="2">
    <source>
        <dbReference type="ARBA" id="ARBA00022475"/>
    </source>
</evidence>
<keyword evidence="2 9" id="KW-1003">Cell membrane</keyword>
<proteinExistence type="inferred from homology"/>
<comment type="similarity">
    <text evidence="1 9 11">Belongs to the peptidase A8 family.</text>
</comment>
<evidence type="ECO:0000256" key="6">
    <source>
        <dbReference type="ARBA" id="ARBA00022801"/>
    </source>
</evidence>
<gene>
    <name evidence="9 12" type="primary">lspA</name>
    <name evidence="12" type="ORF">CDV49_13065</name>
</gene>
<evidence type="ECO:0000256" key="5">
    <source>
        <dbReference type="ARBA" id="ARBA00022750"/>
    </source>
</evidence>
<dbReference type="GO" id="GO:0006508">
    <property type="term" value="P:proteolysis"/>
    <property type="evidence" value="ECO:0007669"/>
    <property type="project" value="UniProtKB-KW"/>
</dbReference>
<keyword evidence="5 9" id="KW-0064">Aspartyl protease</keyword>
<evidence type="ECO:0000313" key="12">
    <source>
        <dbReference type="EMBL" id="OWJ76797.1"/>
    </source>
</evidence>
<keyword evidence="7 9" id="KW-1133">Transmembrane helix</keyword>
<comment type="pathway">
    <text evidence="9">Protein modification; lipoprotein biosynthesis (signal peptide cleavage).</text>
</comment>
<feature type="transmembrane region" description="Helical" evidence="9">
    <location>
        <begin position="67"/>
        <end position="87"/>
    </location>
</feature>
<dbReference type="OrthoDB" id="9810259at2"/>
<reference evidence="12 13" key="1">
    <citation type="submission" date="2016-12" db="EMBL/GenBank/DDBJ databases">
        <title>Comparison of Traditional DNA-DNA Hybridization with In Silico Genomic Analysis.</title>
        <authorList>
            <person name="Nicholson A.C."/>
            <person name="Humrighouse B.W."/>
            <person name="Graziano J."/>
            <person name="Lasker B."/>
            <person name="Whitney A.M."/>
            <person name="Mcquiston J.R."/>
        </authorList>
    </citation>
    <scope>NUCLEOTIDE SEQUENCE [LARGE SCALE GENOMIC DNA]</scope>
    <source>
        <strain evidence="12 13">H2240</strain>
    </source>
</reference>
<keyword evidence="13" id="KW-1185">Reference proteome</keyword>
<keyword evidence="8 9" id="KW-0472">Membrane</keyword>
<comment type="function">
    <text evidence="9 10">This protein specifically catalyzes the removal of signal peptides from prolipoproteins.</text>
</comment>
<dbReference type="AlphaFoldDB" id="A0A212A9J8"/>
<dbReference type="GO" id="GO:0005886">
    <property type="term" value="C:plasma membrane"/>
    <property type="evidence" value="ECO:0007669"/>
    <property type="project" value="UniProtKB-SubCell"/>
</dbReference>
<dbReference type="NCBIfam" id="TIGR00077">
    <property type="entry name" value="lspA"/>
    <property type="match status" value="1"/>
</dbReference>
<comment type="caution">
    <text evidence="12">The sequence shown here is derived from an EMBL/GenBank/DDBJ whole genome shotgun (WGS) entry which is preliminary data.</text>
</comment>
<dbReference type="UniPathway" id="UPA00665"/>
<feature type="transmembrane region" description="Helical" evidence="9">
    <location>
        <begin position="135"/>
        <end position="154"/>
    </location>
</feature>
<dbReference type="GO" id="GO:0004190">
    <property type="term" value="F:aspartic-type endopeptidase activity"/>
    <property type="evidence" value="ECO:0007669"/>
    <property type="project" value="UniProtKB-UniRule"/>
</dbReference>
<dbReference type="InterPro" id="IPR001872">
    <property type="entry name" value="Peptidase_A8"/>
</dbReference>
<dbReference type="Proteomes" id="UP000196878">
    <property type="component" value="Unassembled WGS sequence"/>
</dbReference>
<feature type="active site" evidence="9">
    <location>
        <position position="141"/>
    </location>
</feature>
<evidence type="ECO:0000313" key="13">
    <source>
        <dbReference type="Proteomes" id="UP000196878"/>
    </source>
</evidence>
<dbReference type="RefSeq" id="WP_088215875.1">
    <property type="nucleotide sequence ID" value="NZ_NIPW01000025.1"/>
</dbReference>
<keyword evidence="6 9" id="KW-0378">Hydrolase</keyword>
<dbReference type="HAMAP" id="MF_00161">
    <property type="entry name" value="LspA"/>
    <property type="match status" value="1"/>
</dbReference>
<evidence type="ECO:0000256" key="1">
    <source>
        <dbReference type="ARBA" id="ARBA00006139"/>
    </source>
</evidence>
<evidence type="ECO:0000256" key="9">
    <source>
        <dbReference type="HAMAP-Rule" id="MF_00161"/>
    </source>
</evidence>
<evidence type="ECO:0000256" key="7">
    <source>
        <dbReference type="ARBA" id="ARBA00022989"/>
    </source>
</evidence>